<sequence length="87" mass="9382">MPQFVDRLTPPADTSFFSCIDQQVSHGSCIFGEGDAAAKVNWTVTFYTYATGANPGSPDFGTKGGQIYIIAVHKGSVTVPSWRYGKM</sequence>
<organism evidence="1 2">
    <name type="scientific">Hohenbuehelia grisea</name>
    <dbReference type="NCBI Taxonomy" id="104357"/>
    <lineage>
        <taxon>Eukaryota</taxon>
        <taxon>Fungi</taxon>
        <taxon>Dikarya</taxon>
        <taxon>Basidiomycota</taxon>
        <taxon>Agaricomycotina</taxon>
        <taxon>Agaricomycetes</taxon>
        <taxon>Agaricomycetidae</taxon>
        <taxon>Agaricales</taxon>
        <taxon>Pleurotineae</taxon>
        <taxon>Pleurotaceae</taxon>
        <taxon>Hohenbuehelia</taxon>
    </lineage>
</organism>
<protein>
    <submittedName>
        <fullName evidence="1">Uncharacterized protein</fullName>
    </submittedName>
</protein>
<accession>A0ABR3IZW9</accession>
<dbReference type="EMBL" id="JASNQZ010000012">
    <property type="protein sequence ID" value="KAL0948888.1"/>
    <property type="molecule type" value="Genomic_DNA"/>
</dbReference>
<keyword evidence="2" id="KW-1185">Reference proteome</keyword>
<dbReference type="Proteomes" id="UP001556367">
    <property type="component" value="Unassembled WGS sequence"/>
</dbReference>
<name>A0ABR3IZW9_9AGAR</name>
<gene>
    <name evidence="1" type="ORF">HGRIS_009004</name>
</gene>
<comment type="caution">
    <text evidence="1">The sequence shown here is derived from an EMBL/GenBank/DDBJ whole genome shotgun (WGS) entry which is preliminary data.</text>
</comment>
<reference evidence="2" key="1">
    <citation type="submission" date="2024-06" db="EMBL/GenBank/DDBJ databases">
        <title>Multi-omics analyses provide insights into the biosynthesis of the anticancer antibiotic pleurotin in Hohenbuehelia grisea.</title>
        <authorList>
            <person name="Weaver J.A."/>
            <person name="Alberti F."/>
        </authorList>
    </citation>
    <scope>NUCLEOTIDE SEQUENCE [LARGE SCALE GENOMIC DNA]</scope>
    <source>
        <strain evidence="2">T-177</strain>
    </source>
</reference>
<evidence type="ECO:0000313" key="2">
    <source>
        <dbReference type="Proteomes" id="UP001556367"/>
    </source>
</evidence>
<proteinExistence type="predicted"/>
<evidence type="ECO:0000313" key="1">
    <source>
        <dbReference type="EMBL" id="KAL0948888.1"/>
    </source>
</evidence>